<proteinExistence type="predicted"/>
<keyword evidence="2" id="KW-1185">Reference proteome</keyword>
<dbReference type="STRING" id="490629.SAMN05216266_11272"/>
<dbReference type="EMBL" id="FOKG01000012">
    <property type="protein sequence ID" value="SFB45598.1"/>
    <property type="molecule type" value="Genomic_DNA"/>
</dbReference>
<sequence length="44" mass="5054">MAERRRRGNDAITSIWCLTGANPGIRAHRSYLSGRTYDIWGNYP</sequence>
<evidence type="ECO:0000313" key="2">
    <source>
        <dbReference type="Proteomes" id="UP000243799"/>
    </source>
</evidence>
<reference evidence="2" key="1">
    <citation type="submission" date="2016-10" db="EMBL/GenBank/DDBJ databases">
        <authorList>
            <person name="Varghese N."/>
            <person name="Submissions S."/>
        </authorList>
    </citation>
    <scope>NUCLEOTIDE SEQUENCE [LARGE SCALE GENOMIC DNA]</scope>
    <source>
        <strain evidence="2">CGMCC 4.3568</strain>
    </source>
</reference>
<accession>A0A1I1BA53</accession>
<protein>
    <submittedName>
        <fullName evidence="1">Uncharacterized protein</fullName>
    </submittedName>
</protein>
<organism evidence="1 2">
    <name type="scientific">Amycolatopsis marina</name>
    <dbReference type="NCBI Taxonomy" id="490629"/>
    <lineage>
        <taxon>Bacteria</taxon>
        <taxon>Bacillati</taxon>
        <taxon>Actinomycetota</taxon>
        <taxon>Actinomycetes</taxon>
        <taxon>Pseudonocardiales</taxon>
        <taxon>Pseudonocardiaceae</taxon>
        <taxon>Amycolatopsis</taxon>
    </lineage>
</organism>
<evidence type="ECO:0000313" key="1">
    <source>
        <dbReference type="EMBL" id="SFB45598.1"/>
    </source>
</evidence>
<name>A0A1I1BA53_9PSEU</name>
<dbReference type="AlphaFoldDB" id="A0A1I1BA53"/>
<dbReference type="Proteomes" id="UP000243799">
    <property type="component" value="Unassembled WGS sequence"/>
</dbReference>
<gene>
    <name evidence="1" type="ORF">SAMN05216266_11272</name>
</gene>